<evidence type="ECO:0008006" key="3">
    <source>
        <dbReference type="Google" id="ProtNLM"/>
    </source>
</evidence>
<evidence type="ECO:0000313" key="1">
    <source>
        <dbReference type="EMBL" id="PIA12694.1"/>
    </source>
</evidence>
<protein>
    <recommendedName>
        <fullName evidence="3">CCHC-type domain-containing protein</fullName>
    </recommendedName>
</protein>
<dbReference type="Gene3D" id="4.10.60.10">
    <property type="entry name" value="Zinc finger, CCHC-type"/>
    <property type="match status" value="1"/>
</dbReference>
<dbReference type="SUPFAM" id="SSF57756">
    <property type="entry name" value="Retrovirus zinc finger-like domains"/>
    <property type="match status" value="1"/>
</dbReference>
<sequence>RDVDYVRDIMIRGSASKIQQVTCNENAMDIDAFEQRRQWTPMQKEQLERGLCFYCNEKGHIARNRPRKQCGKRYSRKSCSQINNVDVEDEEKASDEDF</sequence>
<dbReference type="EMBL" id="KZ303588">
    <property type="protein sequence ID" value="PIA12694.1"/>
    <property type="molecule type" value="Genomic_DNA"/>
</dbReference>
<feature type="non-terminal residue" evidence="1">
    <location>
        <position position="1"/>
    </location>
</feature>
<keyword evidence="2" id="KW-1185">Reference proteome</keyword>
<dbReference type="STRING" id="763665.A0A2G5B118"/>
<dbReference type="Proteomes" id="UP000242474">
    <property type="component" value="Unassembled WGS sequence"/>
</dbReference>
<dbReference type="GO" id="GO:0008270">
    <property type="term" value="F:zinc ion binding"/>
    <property type="evidence" value="ECO:0007669"/>
    <property type="project" value="InterPro"/>
</dbReference>
<accession>A0A2G5B118</accession>
<dbReference type="InterPro" id="IPR036875">
    <property type="entry name" value="Znf_CCHC_sf"/>
</dbReference>
<evidence type="ECO:0000313" key="2">
    <source>
        <dbReference type="Proteomes" id="UP000242474"/>
    </source>
</evidence>
<gene>
    <name evidence="1" type="ORF">COEREDRAFT_12358</name>
</gene>
<name>A0A2G5B118_COERN</name>
<dbReference type="OrthoDB" id="3205788at2759"/>
<dbReference type="GO" id="GO:0003676">
    <property type="term" value="F:nucleic acid binding"/>
    <property type="evidence" value="ECO:0007669"/>
    <property type="project" value="InterPro"/>
</dbReference>
<proteinExistence type="predicted"/>
<reference evidence="1 2" key="1">
    <citation type="journal article" date="2015" name="Genome Biol. Evol.">
        <title>Phylogenomic analyses indicate that early fungi evolved digesting cell walls of algal ancestors of land plants.</title>
        <authorList>
            <person name="Chang Y."/>
            <person name="Wang S."/>
            <person name="Sekimoto S."/>
            <person name="Aerts A.L."/>
            <person name="Choi C."/>
            <person name="Clum A."/>
            <person name="LaButti K.M."/>
            <person name="Lindquist E.A."/>
            <person name="Yee Ngan C."/>
            <person name="Ohm R.A."/>
            <person name="Salamov A.A."/>
            <person name="Grigoriev I.V."/>
            <person name="Spatafora J.W."/>
            <person name="Berbee M.L."/>
        </authorList>
    </citation>
    <scope>NUCLEOTIDE SEQUENCE [LARGE SCALE GENOMIC DNA]</scope>
    <source>
        <strain evidence="1 2">NRRL 1564</strain>
    </source>
</reference>
<organism evidence="1 2">
    <name type="scientific">Coemansia reversa (strain ATCC 12441 / NRRL 1564)</name>
    <dbReference type="NCBI Taxonomy" id="763665"/>
    <lineage>
        <taxon>Eukaryota</taxon>
        <taxon>Fungi</taxon>
        <taxon>Fungi incertae sedis</taxon>
        <taxon>Zoopagomycota</taxon>
        <taxon>Kickxellomycotina</taxon>
        <taxon>Kickxellomycetes</taxon>
        <taxon>Kickxellales</taxon>
        <taxon>Kickxellaceae</taxon>
        <taxon>Coemansia</taxon>
    </lineage>
</organism>
<dbReference type="AlphaFoldDB" id="A0A2G5B118"/>